<evidence type="ECO:0000256" key="5">
    <source>
        <dbReference type="ARBA" id="ARBA00023295"/>
    </source>
</evidence>
<feature type="domain" description="Glycoside hydrolase family 29 N-terminal" evidence="6">
    <location>
        <begin position="99"/>
        <end position="380"/>
    </location>
</feature>
<keyword evidence="8" id="KW-1185">Reference proteome</keyword>
<accession>A0A814MZV5</accession>
<dbReference type="PANTHER" id="PTHR10030:SF37">
    <property type="entry name" value="ALPHA-L-FUCOSIDASE-RELATED"/>
    <property type="match status" value="1"/>
</dbReference>
<gene>
    <name evidence="7" type="ORF">JXQ802_LOCUS18308</name>
</gene>
<evidence type="ECO:0000259" key="6">
    <source>
        <dbReference type="Pfam" id="PF01120"/>
    </source>
</evidence>
<dbReference type="EC" id="3.2.1.51" evidence="2"/>
<dbReference type="InterPro" id="IPR017853">
    <property type="entry name" value="GH"/>
</dbReference>
<dbReference type="EMBL" id="CAJNOL010000479">
    <property type="protein sequence ID" value="CAF1083517.1"/>
    <property type="molecule type" value="Genomic_DNA"/>
</dbReference>
<comment type="similarity">
    <text evidence="1">Belongs to the glycosyl hydrolase 29 family.</text>
</comment>
<keyword evidence="3" id="KW-0732">Signal</keyword>
<dbReference type="Gene3D" id="3.20.20.80">
    <property type="entry name" value="Glycosidases"/>
    <property type="match status" value="1"/>
</dbReference>
<dbReference type="GO" id="GO:0004560">
    <property type="term" value="F:alpha-L-fucosidase activity"/>
    <property type="evidence" value="ECO:0007669"/>
    <property type="project" value="UniProtKB-EC"/>
</dbReference>
<proteinExistence type="inferred from homology"/>
<keyword evidence="5" id="KW-0326">Glycosidase</keyword>
<sequence>MNASVDSKVSSSQLTSTSATDAMLFGVIDGRLSLYHHHQQYSSLQSSLYRISPLTGVRIALPTPKQLDWQAQEIGVLIHFNMATYVENHNGCTGDIVPPISLFNPYRLNTNNWVQTMIDLEAKYAVLVAKHTCGFLMAPTNVTFPLSPSGRIVPYNYTVDYSPVKGVNILDEFIKSCNKRQIRPGFYYSIVSNNYLNVKQGLVQNDTLKVGQLNITQQTYDNIVVQQLRELWMNYGKLEEIWFDGGYTAELHDLIAAMVSELQPDSIIFGGYGVTRNPIRWIGNELGHAPDPNWSTGLVNGGDPNSPIFSPAECDTTLQQFDRWFWGPHVLLRSLKELIDVYHRSVGHNCMLMLDLTPDRTGLIPPAYALRYKELGDFIRSCYGTTVVPILRNSSADGRIHIQLFDSPVTIDRSVIQEDQTLGQVIRAYTIDVKLADSFDKNQWTYMAAGTSIGNKKIDLWEVGSQLITAVRLNITEAVDTPMLKSFTVHLCP</sequence>
<dbReference type="PANTHER" id="PTHR10030">
    <property type="entry name" value="ALPHA-L-FUCOSIDASE"/>
    <property type="match status" value="1"/>
</dbReference>
<dbReference type="GO" id="GO:0006004">
    <property type="term" value="P:fucose metabolic process"/>
    <property type="evidence" value="ECO:0007669"/>
    <property type="project" value="TreeGrafter"/>
</dbReference>
<evidence type="ECO:0000313" key="8">
    <source>
        <dbReference type="Proteomes" id="UP000663870"/>
    </source>
</evidence>
<reference evidence="7" key="1">
    <citation type="submission" date="2021-02" db="EMBL/GenBank/DDBJ databases">
        <authorList>
            <person name="Nowell W R."/>
        </authorList>
    </citation>
    <scope>NUCLEOTIDE SEQUENCE</scope>
</reference>
<comment type="caution">
    <text evidence="7">The sequence shown here is derived from an EMBL/GenBank/DDBJ whole genome shotgun (WGS) entry which is preliminary data.</text>
</comment>
<evidence type="ECO:0000256" key="1">
    <source>
        <dbReference type="ARBA" id="ARBA00007951"/>
    </source>
</evidence>
<dbReference type="AlphaFoldDB" id="A0A814MZV5"/>
<evidence type="ECO:0000256" key="2">
    <source>
        <dbReference type="ARBA" id="ARBA00012662"/>
    </source>
</evidence>
<dbReference type="SUPFAM" id="SSF51445">
    <property type="entry name" value="(Trans)glycosidases"/>
    <property type="match status" value="1"/>
</dbReference>
<protein>
    <recommendedName>
        <fullName evidence="2">alpha-L-fucosidase</fullName>
        <ecNumber evidence="2">3.2.1.51</ecNumber>
    </recommendedName>
</protein>
<keyword evidence="4" id="KW-0378">Hydrolase</keyword>
<dbReference type="InterPro" id="IPR000933">
    <property type="entry name" value="Glyco_hydro_29"/>
</dbReference>
<dbReference type="Gene3D" id="2.60.120.260">
    <property type="entry name" value="Galactose-binding domain-like"/>
    <property type="match status" value="1"/>
</dbReference>
<dbReference type="SMART" id="SM00812">
    <property type="entry name" value="Alpha_L_fucos"/>
    <property type="match status" value="1"/>
</dbReference>
<organism evidence="7 8">
    <name type="scientific">Rotaria sordida</name>
    <dbReference type="NCBI Taxonomy" id="392033"/>
    <lineage>
        <taxon>Eukaryota</taxon>
        <taxon>Metazoa</taxon>
        <taxon>Spiralia</taxon>
        <taxon>Gnathifera</taxon>
        <taxon>Rotifera</taxon>
        <taxon>Eurotatoria</taxon>
        <taxon>Bdelloidea</taxon>
        <taxon>Philodinida</taxon>
        <taxon>Philodinidae</taxon>
        <taxon>Rotaria</taxon>
    </lineage>
</organism>
<dbReference type="GO" id="GO:0005764">
    <property type="term" value="C:lysosome"/>
    <property type="evidence" value="ECO:0007669"/>
    <property type="project" value="TreeGrafter"/>
</dbReference>
<dbReference type="GO" id="GO:0016139">
    <property type="term" value="P:glycoside catabolic process"/>
    <property type="evidence" value="ECO:0007669"/>
    <property type="project" value="TreeGrafter"/>
</dbReference>
<evidence type="ECO:0000256" key="3">
    <source>
        <dbReference type="ARBA" id="ARBA00022729"/>
    </source>
</evidence>
<dbReference type="Pfam" id="PF01120">
    <property type="entry name" value="Alpha_L_fucos"/>
    <property type="match status" value="1"/>
</dbReference>
<dbReference type="InterPro" id="IPR057739">
    <property type="entry name" value="Glyco_hydro_29_N"/>
</dbReference>
<dbReference type="Proteomes" id="UP000663870">
    <property type="component" value="Unassembled WGS sequence"/>
</dbReference>
<name>A0A814MZV5_9BILA</name>
<evidence type="ECO:0000256" key="4">
    <source>
        <dbReference type="ARBA" id="ARBA00022801"/>
    </source>
</evidence>
<evidence type="ECO:0000313" key="7">
    <source>
        <dbReference type="EMBL" id="CAF1083517.1"/>
    </source>
</evidence>